<feature type="compositionally biased region" description="Acidic residues" evidence="10">
    <location>
        <begin position="782"/>
        <end position="810"/>
    </location>
</feature>
<comment type="catalytic activity">
    <reaction evidence="9">
        <text>ATP + H2O = ADP + phosphate + H(+)</text>
        <dbReference type="Rhea" id="RHEA:13065"/>
        <dbReference type="ChEBI" id="CHEBI:15377"/>
        <dbReference type="ChEBI" id="CHEBI:15378"/>
        <dbReference type="ChEBI" id="CHEBI:30616"/>
        <dbReference type="ChEBI" id="CHEBI:43474"/>
        <dbReference type="ChEBI" id="CHEBI:456216"/>
        <dbReference type="EC" id="3.6.4.13"/>
    </reaction>
</comment>
<feature type="domain" description="Helicase C-terminal" evidence="12">
    <location>
        <begin position="295"/>
        <end position="444"/>
    </location>
</feature>
<comment type="caution">
    <text evidence="13">The sequence shown here is derived from an EMBL/GenBank/DDBJ whole genome shotgun (WGS) entry which is preliminary data.</text>
</comment>
<dbReference type="InterPro" id="IPR001650">
    <property type="entry name" value="Helicase_C-like"/>
</dbReference>
<evidence type="ECO:0000256" key="10">
    <source>
        <dbReference type="SAM" id="MobiDB-lite"/>
    </source>
</evidence>
<evidence type="ECO:0000256" key="7">
    <source>
        <dbReference type="ARBA" id="ARBA00022840"/>
    </source>
</evidence>
<accession>A0ABR4N0Y9</accession>
<feature type="region of interest" description="Disordered" evidence="10">
    <location>
        <begin position="597"/>
        <end position="636"/>
    </location>
</feature>
<dbReference type="SMART" id="SM01178">
    <property type="entry name" value="DUF4217"/>
    <property type="match status" value="1"/>
</dbReference>
<feature type="compositionally biased region" description="Acidic residues" evidence="10">
    <location>
        <begin position="743"/>
        <end position="768"/>
    </location>
</feature>
<dbReference type="CDD" id="cd17941">
    <property type="entry name" value="DEADc_DDX10"/>
    <property type="match status" value="1"/>
</dbReference>
<gene>
    <name evidence="13" type="primary">DBP4</name>
    <name evidence="13" type="ORF">HK105_207304</name>
</gene>
<comment type="function">
    <text evidence="9">RNA helicase.</text>
</comment>
<dbReference type="Proteomes" id="UP001527925">
    <property type="component" value="Unassembled WGS sequence"/>
</dbReference>
<evidence type="ECO:0000256" key="2">
    <source>
        <dbReference type="ARBA" id="ARBA00022517"/>
    </source>
</evidence>
<feature type="region of interest" description="Disordered" evidence="10">
    <location>
        <begin position="511"/>
        <end position="578"/>
    </location>
</feature>
<dbReference type="Pfam" id="PF00271">
    <property type="entry name" value="Helicase_C"/>
    <property type="match status" value="1"/>
</dbReference>
<keyword evidence="2" id="KW-0690">Ribosome biogenesis</keyword>
<comment type="domain">
    <text evidence="9">The Q motif is unique to and characteristic of the DEAD box family of RNA helicases and controls ATP binding and hydrolysis.</text>
</comment>
<feature type="region of interest" description="Disordered" evidence="10">
    <location>
        <begin position="713"/>
        <end position="851"/>
    </location>
</feature>
<dbReference type="InterPro" id="IPR014001">
    <property type="entry name" value="Helicase_ATP-bd"/>
</dbReference>
<evidence type="ECO:0000256" key="4">
    <source>
        <dbReference type="ARBA" id="ARBA00022741"/>
    </source>
</evidence>
<dbReference type="InterPro" id="IPR000629">
    <property type="entry name" value="RNA-helicase_DEAD-box_CS"/>
</dbReference>
<comment type="similarity">
    <text evidence="9">Belongs to the DEAD box helicase family.</text>
</comment>
<evidence type="ECO:0000259" key="11">
    <source>
        <dbReference type="PROSITE" id="PS51192"/>
    </source>
</evidence>
<dbReference type="CDD" id="cd18787">
    <property type="entry name" value="SF2_C_DEAD"/>
    <property type="match status" value="1"/>
</dbReference>
<keyword evidence="4 9" id="KW-0547">Nucleotide-binding</keyword>
<dbReference type="PROSITE" id="PS00039">
    <property type="entry name" value="DEAD_ATP_HELICASE"/>
    <property type="match status" value="1"/>
</dbReference>
<evidence type="ECO:0000256" key="6">
    <source>
        <dbReference type="ARBA" id="ARBA00022806"/>
    </source>
</evidence>
<evidence type="ECO:0000259" key="12">
    <source>
        <dbReference type="PROSITE" id="PS51194"/>
    </source>
</evidence>
<evidence type="ECO:0000313" key="14">
    <source>
        <dbReference type="Proteomes" id="UP001527925"/>
    </source>
</evidence>
<proteinExistence type="inferred from homology"/>
<dbReference type="InterPro" id="IPR027417">
    <property type="entry name" value="P-loop_NTPase"/>
</dbReference>
<evidence type="ECO:0000256" key="8">
    <source>
        <dbReference type="ARBA" id="ARBA00022884"/>
    </source>
</evidence>
<feature type="domain" description="Helicase ATP-binding" evidence="11">
    <location>
        <begin position="95"/>
        <end position="269"/>
    </location>
</feature>
<dbReference type="GO" id="GO:0003724">
    <property type="term" value="F:RNA helicase activity"/>
    <property type="evidence" value="ECO:0007669"/>
    <property type="project" value="UniProtKB-EC"/>
</dbReference>
<evidence type="ECO:0000256" key="3">
    <source>
        <dbReference type="ARBA" id="ARBA00022552"/>
    </source>
</evidence>
<dbReference type="InterPro" id="IPR025313">
    <property type="entry name" value="SPB4-like_CTE"/>
</dbReference>
<dbReference type="PROSITE" id="PS51192">
    <property type="entry name" value="HELICASE_ATP_BIND_1"/>
    <property type="match status" value="1"/>
</dbReference>
<keyword evidence="8 9" id="KW-0694">RNA-binding</keyword>
<dbReference type="Gene3D" id="3.40.50.300">
    <property type="entry name" value="P-loop containing nucleotide triphosphate hydrolases"/>
    <property type="match status" value="2"/>
</dbReference>
<keyword evidence="5 9" id="KW-0378">Hydrolase</keyword>
<evidence type="ECO:0000256" key="9">
    <source>
        <dbReference type="RuleBase" id="RU365068"/>
    </source>
</evidence>
<name>A0ABR4N0Y9_9FUNG</name>
<reference evidence="13 14" key="1">
    <citation type="submission" date="2023-09" db="EMBL/GenBank/DDBJ databases">
        <title>Pangenome analysis of Batrachochytrium dendrobatidis and related Chytrids.</title>
        <authorList>
            <person name="Yacoub M.N."/>
            <person name="Stajich J.E."/>
            <person name="James T.Y."/>
        </authorList>
    </citation>
    <scope>NUCLEOTIDE SEQUENCE [LARGE SCALE GENOMIC DNA]</scope>
    <source>
        <strain evidence="13 14">JEL0888</strain>
    </source>
</reference>
<feature type="compositionally biased region" description="Acidic residues" evidence="10">
    <location>
        <begin position="552"/>
        <end position="563"/>
    </location>
</feature>
<feature type="compositionally biased region" description="Low complexity" evidence="10">
    <location>
        <begin position="835"/>
        <end position="846"/>
    </location>
</feature>
<keyword evidence="14" id="KW-1185">Reference proteome</keyword>
<protein>
    <recommendedName>
        <fullName evidence="9">ATP-dependent RNA helicase</fullName>
        <ecNumber evidence="9">3.6.4.13</ecNumber>
    </recommendedName>
</protein>
<organism evidence="13 14">
    <name type="scientific">Polyrhizophydium stewartii</name>
    <dbReference type="NCBI Taxonomy" id="2732419"/>
    <lineage>
        <taxon>Eukaryota</taxon>
        <taxon>Fungi</taxon>
        <taxon>Fungi incertae sedis</taxon>
        <taxon>Chytridiomycota</taxon>
        <taxon>Chytridiomycota incertae sedis</taxon>
        <taxon>Chytridiomycetes</taxon>
        <taxon>Rhizophydiales</taxon>
        <taxon>Rhizophydiales incertae sedis</taxon>
        <taxon>Polyrhizophydium</taxon>
    </lineage>
</organism>
<sequence length="872" mass="96367">MSPATSSDGAHAAAAPKRRGKSKSNQPKPESKKLLRRNQQNLELSELVERTKDANAIAEIPDLKLFSQLPLSLMTQKGLSKGNFLEMTEIQRSSLPFSLCGRDVLGAARTGSGKTLAFLIPVLETLFKATWTQLDGVGAIIISPTRELALQIFEVLRKVGRFHNFSAGLLIGGKDLKGEQGRVGRMNILVCTPGRLLQHMDQTPEFSCDNLQILVLDEADRILDNGFEKTLNAIVANLPKSRQTLLFSATQTRSVRDLARLSLKNPEYVAVHDAAEHSTPKNLMQNYIVCPLPQKLDVLFSFLKSHLKQKVLVFLSSCKQVRFVFETFCKLQPGVPLMCLHGKQKQAKRMAIFEQFCRKQDACLFATDVAARGLDFPAVDWVVQVDCPEDAATYIHRVGRTARYESAGKALLLLLPSEKDGMLEALEQKKVPISEIKINPAKTVSIRKQLSGLCSQSPDIKYLGQKAFICYLRSVYLQANKKIFDVGQLPIDEFADSLGLPGAPRIKFVKRSQAKNASRQAQAAMGQDSDGETGDASRPSGSKIAKAAADQGDSDADDSDTEDAAAAAKPKKPKTKIDKMFEKKNLTVLSEHYAKLKEQSESDSDDQEFLSLKRANHDLDEDELPMAAPSKLNHRQLLKTKTKAIKERGHSTKLVFDEEGNPVLDFKLETLDEFEKKQDIASRQREYLEATTAKMREADTIDRSIERERLKEKKRLKRLKEKNERRAESGQEVQVTLGPAGSDYEDASGGDFDGGDDSGSEYESDDDGAPSGRYNVSRYGDEDGEDEGDDTYDSDGDESGDEEMQLDLSEDTPAPRRPLPPPQAGNKRRLNGADAVAVASKPAASKPAKRTKVITDLNTQSLEDLALQLLDK</sequence>
<dbReference type="GO" id="GO:0016787">
    <property type="term" value="F:hydrolase activity"/>
    <property type="evidence" value="ECO:0007669"/>
    <property type="project" value="UniProtKB-KW"/>
</dbReference>
<dbReference type="SUPFAM" id="SSF52540">
    <property type="entry name" value="P-loop containing nucleoside triphosphate hydrolases"/>
    <property type="match status" value="1"/>
</dbReference>
<dbReference type="Pfam" id="PF00270">
    <property type="entry name" value="DEAD"/>
    <property type="match status" value="1"/>
</dbReference>
<comment type="subcellular location">
    <subcellularLocation>
        <location evidence="1">Nucleus</location>
        <location evidence="1">Nucleolus</location>
    </subcellularLocation>
</comment>
<dbReference type="InterPro" id="IPR011545">
    <property type="entry name" value="DEAD/DEAH_box_helicase_dom"/>
</dbReference>
<keyword evidence="6 9" id="KW-0347">Helicase</keyword>
<evidence type="ECO:0000313" key="13">
    <source>
        <dbReference type="EMBL" id="KAL2913185.1"/>
    </source>
</evidence>
<dbReference type="SMART" id="SM00490">
    <property type="entry name" value="HELICc"/>
    <property type="match status" value="1"/>
</dbReference>
<feature type="region of interest" description="Disordered" evidence="10">
    <location>
        <begin position="1"/>
        <end position="39"/>
    </location>
</feature>
<dbReference type="PROSITE" id="PS51194">
    <property type="entry name" value="HELICASE_CTER"/>
    <property type="match status" value="1"/>
</dbReference>
<dbReference type="Pfam" id="PF13959">
    <property type="entry name" value="CTE_SPB4"/>
    <property type="match status" value="1"/>
</dbReference>
<evidence type="ECO:0000256" key="5">
    <source>
        <dbReference type="ARBA" id="ARBA00022801"/>
    </source>
</evidence>
<dbReference type="EMBL" id="JADGIZ020000050">
    <property type="protein sequence ID" value="KAL2913185.1"/>
    <property type="molecule type" value="Genomic_DNA"/>
</dbReference>
<keyword evidence="7 9" id="KW-0067">ATP-binding</keyword>
<dbReference type="PANTHER" id="PTHR24031">
    <property type="entry name" value="RNA HELICASE"/>
    <property type="match status" value="1"/>
</dbReference>
<keyword evidence="3" id="KW-0698">rRNA processing</keyword>
<dbReference type="SMART" id="SM00487">
    <property type="entry name" value="DEXDc"/>
    <property type="match status" value="1"/>
</dbReference>
<dbReference type="EC" id="3.6.4.13" evidence="9"/>
<evidence type="ECO:0000256" key="1">
    <source>
        <dbReference type="ARBA" id="ARBA00004604"/>
    </source>
</evidence>